<reference evidence="2" key="1">
    <citation type="submission" date="2015-06" db="UniProtKB">
        <authorList>
            <consortium name="EnsemblPlants"/>
        </authorList>
    </citation>
    <scope>IDENTIFICATION</scope>
</reference>
<dbReference type="PANTHER" id="PTHR33110:SF141">
    <property type="entry name" value="F-BOX DOMAIN-CONTAINING PROTEIN"/>
    <property type="match status" value="1"/>
</dbReference>
<dbReference type="EnsemblPlants" id="EMT13072">
    <property type="protein sequence ID" value="EMT13072"/>
    <property type="gene ID" value="F775_20899"/>
</dbReference>
<dbReference type="AlphaFoldDB" id="R7W1H1"/>
<organism evidence="2">
    <name type="scientific">Aegilops tauschii</name>
    <name type="common">Tausch's goatgrass</name>
    <name type="synonym">Aegilops squarrosa</name>
    <dbReference type="NCBI Taxonomy" id="37682"/>
    <lineage>
        <taxon>Eukaryota</taxon>
        <taxon>Viridiplantae</taxon>
        <taxon>Streptophyta</taxon>
        <taxon>Embryophyta</taxon>
        <taxon>Tracheophyta</taxon>
        <taxon>Spermatophyta</taxon>
        <taxon>Magnoliopsida</taxon>
        <taxon>Liliopsida</taxon>
        <taxon>Poales</taxon>
        <taxon>Poaceae</taxon>
        <taxon>BOP clade</taxon>
        <taxon>Pooideae</taxon>
        <taxon>Triticodae</taxon>
        <taxon>Triticeae</taxon>
        <taxon>Triticinae</taxon>
        <taxon>Aegilops</taxon>
    </lineage>
</organism>
<dbReference type="PANTHER" id="PTHR33110">
    <property type="entry name" value="F-BOX/KELCH-REPEAT PROTEIN-RELATED"/>
    <property type="match status" value="1"/>
</dbReference>
<dbReference type="InterPro" id="IPR005174">
    <property type="entry name" value="KIB1-4_b-propeller"/>
</dbReference>
<feature type="domain" description="KIB1-4 beta-propeller" evidence="1">
    <location>
        <begin position="87"/>
        <end position="376"/>
    </location>
</feature>
<dbReference type="Pfam" id="PF03478">
    <property type="entry name" value="Beta-prop_KIB1-4"/>
    <property type="match status" value="1"/>
</dbReference>
<name>R7W1H1_AEGTA</name>
<accession>R7W1H1</accession>
<evidence type="ECO:0000313" key="2">
    <source>
        <dbReference type="EnsemblPlants" id="EMT13072"/>
    </source>
</evidence>
<sequence>MADSVDHTTDSTDWARFRAAYRSWCKMDSVNCARFRVANRAHHIVKAVCRSWCAVVLEHLPCPPRRLPWILEGHYYYVKSSDTWGRRLPSLPENAMCIGCTDDWIAVCCVFGDNAHKTHSYLLHNPFSETTMPIPELDALIGNNVSVLFEIRKVLMRSTPHDVVAIMTNNYNYPIILVRPGKGMWLPRPRAAPFIYIIDIAFIGDTLYGITNGEDLLCLDIAKRVIRHPFKVGDHSKVWSNTDLFRVWSYPYKLDDGYDLWRDVDEKYHKYVAKDKDGQDGETLNGGHDEDRAQYKMSRGKLLMLRRKLHRPPRCDDYTSSADVFEANITTGTWVPVKDGLHGQALFISRYYSKSIHASGEIEKDAVYFADTGEVLNMRSRIISKPQRDVLLTLAKYSTWLFPPEPQLSDY</sequence>
<protein>
    <recommendedName>
        <fullName evidence="1">KIB1-4 beta-propeller domain-containing protein</fullName>
    </recommendedName>
</protein>
<proteinExistence type="predicted"/>
<evidence type="ECO:0000259" key="1">
    <source>
        <dbReference type="Pfam" id="PF03478"/>
    </source>
</evidence>